<proteinExistence type="predicted"/>
<protein>
    <submittedName>
        <fullName evidence="2">Calcineurin-like phosphoesterase</fullName>
    </submittedName>
</protein>
<organism evidence="2 3">
    <name type="scientific">Micropruina glycogenica</name>
    <dbReference type="NCBI Taxonomy" id="75385"/>
    <lineage>
        <taxon>Bacteria</taxon>
        <taxon>Bacillati</taxon>
        <taxon>Actinomycetota</taxon>
        <taxon>Actinomycetes</taxon>
        <taxon>Propionibacteriales</taxon>
        <taxon>Nocardioidaceae</taxon>
        <taxon>Micropruina</taxon>
    </lineage>
</organism>
<accession>A0A2N9JIX5</accession>
<evidence type="ECO:0000313" key="3">
    <source>
        <dbReference type="Proteomes" id="UP000238164"/>
    </source>
</evidence>
<name>A0A2N9JIX5_9ACTN</name>
<feature type="domain" description="Calcineurin-like phosphoesterase" evidence="1">
    <location>
        <begin position="15"/>
        <end position="144"/>
    </location>
</feature>
<gene>
    <name evidence="2" type="ORF">MPLG2_2339</name>
</gene>
<keyword evidence="3" id="KW-1185">Reference proteome</keyword>
<evidence type="ECO:0000259" key="1">
    <source>
        <dbReference type="Pfam" id="PF00149"/>
    </source>
</evidence>
<dbReference type="InterPro" id="IPR029052">
    <property type="entry name" value="Metallo-depent_PP-like"/>
</dbReference>
<dbReference type="KEGG" id="mgg:MPLG2_2339"/>
<dbReference type="GO" id="GO:0016787">
    <property type="term" value="F:hydrolase activity"/>
    <property type="evidence" value="ECO:0007669"/>
    <property type="project" value="InterPro"/>
</dbReference>
<dbReference type="InterPro" id="IPR004843">
    <property type="entry name" value="Calcineurin-like_PHP"/>
</dbReference>
<dbReference type="Pfam" id="PF00149">
    <property type="entry name" value="Metallophos"/>
    <property type="match status" value="1"/>
</dbReference>
<dbReference type="AlphaFoldDB" id="A0A2N9JIX5"/>
<dbReference type="Proteomes" id="UP000238164">
    <property type="component" value="Chromosome 1"/>
</dbReference>
<sequence length="280" mass="30443">MVLESGEPSAVTGARVAVLGDVGGHLAALRAELTRLGVPDGGDGPIPADLTVVQVGDLVHRGPESDAVVALVDRHLSATPRRWLQVVGNHEAFYLRRRQFSWHTPIARPAARTLRRWWRGRLMVPAVAIESGGESFLITHAGVTRNFWVEVLGSPASAATAAQRLNALARTRPRALFRPGAAMMWRRPTPLAGPIWALATAELLPSWLDHPVPFSQVYGHSSLVDWRTGELRVADLVGDERVRLDQRAKHVSVTLPGGRLVGVDPGDESLAVDDWHAFVL</sequence>
<evidence type="ECO:0000313" key="2">
    <source>
        <dbReference type="EMBL" id="SPD87369.1"/>
    </source>
</evidence>
<dbReference type="Gene3D" id="3.60.21.10">
    <property type="match status" value="1"/>
</dbReference>
<dbReference type="EMBL" id="LT985188">
    <property type="protein sequence ID" value="SPD87369.1"/>
    <property type="molecule type" value="Genomic_DNA"/>
</dbReference>
<dbReference type="SUPFAM" id="SSF56300">
    <property type="entry name" value="Metallo-dependent phosphatases"/>
    <property type="match status" value="1"/>
</dbReference>
<reference evidence="2 3" key="1">
    <citation type="submission" date="2018-02" db="EMBL/GenBank/DDBJ databases">
        <authorList>
            <person name="Cohen D.B."/>
            <person name="Kent A.D."/>
        </authorList>
    </citation>
    <scope>NUCLEOTIDE SEQUENCE [LARGE SCALE GENOMIC DNA]</scope>
    <source>
        <strain evidence="2">1</strain>
    </source>
</reference>